<evidence type="ECO:0000313" key="2">
    <source>
        <dbReference type="EMBL" id="OKL59372.1"/>
    </source>
</evidence>
<dbReference type="Proteomes" id="UP000214365">
    <property type="component" value="Unassembled WGS sequence"/>
</dbReference>
<proteinExistence type="predicted"/>
<reference evidence="2 3" key="1">
    <citation type="submission" date="2015-06" db="EMBL/GenBank/DDBJ databases">
        <title>Talaromyces atroroseus IBT 11181 draft genome.</title>
        <authorList>
            <person name="Rasmussen K.B."/>
            <person name="Rasmussen S."/>
            <person name="Petersen B."/>
            <person name="Sicheritz-Ponten T."/>
            <person name="Mortensen U.H."/>
            <person name="Thrane U."/>
        </authorList>
    </citation>
    <scope>NUCLEOTIDE SEQUENCE [LARGE SCALE GENOMIC DNA]</scope>
    <source>
        <strain evidence="2 3">IBT 11181</strain>
    </source>
</reference>
<name>A0A225ADU7_TALAT</name>
<organism evidence="2 3">
    <name type="scientific">Talaromyces atroroseus</name>
    <dbReference type="NCBI Taxonomy" id="1441469"/>
    <lineage>
        <taxon>Eukaryota</taxon>
        <taxon>Fungi</taxon>
        <taxon>Dikarya</taxon>
        <taxon>Ascomycota</taxon>
        <taxon>Pezizomycotina</taxon>
        <taxon>Eurotiomycetes</taxon>
        <taxon>Eurotiomycetidae</taxon>
        <taxon>Eurotiales</taxon>
        <taxon>Trichocomaceae</taxon>
        <taxon>Talaromyces</taxon>
        <taxon>Talaromyces sect. Trachyspermi</taxon>
    </lineage>
</organism>
<evidence type="ECO:0000313" key="3">
    <source>
        <dbReference type="Proteomes" id="UP000214365"/>
    </source>
</evidence>
<protein>
    <submittedName>
        <fullName evidence="2">Uncharacterized protein</fullName>
    </submittedName>
</protein>
<sequence length="412" mass="43938">MRVHLVVRKFVTYLAAFQSLVTAFPFDVDNYASVATSASSTESQNIKRQYAYVTTTVPETITYTSTIYQSVTFYMTYTRYAMRTITMNVVSVASNPLNAAEYISSTHTITVTEARTTKATATRIEEAVTPGQEAPGTAFTVTQTATQRSTITDTTQDASSLVKTSMITIFRTTLVTGPPTIITLSRTSFTTSWQEDIISTRTVGVPMKRSLLADEANSSIIPKNIATSTEFTVTGTAPVIRHLVPLTGRSVVVTVSETVTPSTSVVVTVTVTVPGVWITSTIFTGTIAITAINTAAPPVSNIGSDKPADTRTITMTQTTTALVTIISSEPASRTPQIANDAPNVVAGGTETVTVTVTDIATVPAAKTVSSTITHWVTLTALPRLSTTTQTTTITRTSVTDVIYVKYVGFTNG</sequence>
<comment type="caution">
    <text evidence="2">The sequence shown here is derived from an EMBL/GenBank/DDBJ whole genome shotgun (WGS) entry which is preliminary data.</text>
</comment>
<gene>
    <name evidence="2" type="ORF">UA08_05054</name>
</gene>
<keyword evidence="1" id="KW-0732">Signal</keyword>
<feature type="chain" id="PRO_5012330117" evidence="1">
    <location>
        <begin position="24"/>
        <end position="412"/>
    </location>
</feature>
<keyword evidence="3" id="KW-1185">Reference proteome</keyword>
<dbReference type="EMBL" id="LFMY01000007">
    <property type="protein sequence ID" value="OKL59372.1"/>
    <property type="molecule type" value="Genomic_DNA"/>
</dbReference>
<dbReference type="AlphaFoldDB" id="A0A225ADU7"/>
<feature type="signal peptide" evidence="1">
    <location>
        <begin position="1"/>
        <end position="23"/>
    </location>
</feature>
<accession>A0A225ADU7</accession>
<dbReference type="RefSeq" id="XP_020119493.1">
    <property type="nucleotide sequence ID" value="XM_020267805.1"/>
</dbReference>
<dbReference type="GeneID" id="31004810"/>
<evidence type="ECO:0000256" key="1">
    <source>
        <dbReference type="SAM" id="SignalP"/>
    </source>
</evidence>
<dbReference type="STRING" id="1441469.A0A225ADU7"/>